<sequence length="298" mass="32918">MSSQEVSVTTKATMREHECELFHLPQELQDQIFDGLVDDAEIVFCHPQGSAISASKILIVGPKFKANYECALRRRGDKYRNHRVSVHFQLCGKVSTTPLPTVNINLPTCATGLHVNVQVTKSGVLCTGGTGSTLVSGLHDISNPLETLIDTVNVEHLLVELQVIDPAIRTTFKSPKQRKIRDAYRHLHGNLNNLNWRGLTKVNFKLIVAALVTHNREGTAVFAMPSEAQTWPFDPGSWTTGVFNGNGLTAHVAPLADIFCARARIEKATNTKRAQPVHEARAARASARGRKWVPFDWS</sequence>
<protein>
    <submittedName>
        <fullName evidence="1">Uncharacterized protein</fullName>
    </submittedName>
</protein>
<accession>A0A1Y6LPS1</accession>
<dbReference type="EMBL" id="LT882682">
    <property type="protein sequence ID" value="SMY26396.1"/>
    <property type="molecule type" value="Genomic_DNA"/>
</dbReference>
<dbReference type="AlphaFoldDB" id="A0A1Y6LPS1"/>
<name>A0A1Y6LPS1_ZYMTR</name>
<organism evidence="1 2">
    <name type="scientific">Zymoseptoria tritici ST99CH_1A5</name>
    <dbReference type="NCBI Taxonomy" id="1276529"/>
    <lineage>
        <taxon>Eukaryota</taxon>
        <taxon>Fungi</taxon>
        <taxon>Dikarya</taxon>
        <taxon>Ascomycota</taxon>
        <taxon>Pezizomycotina</taxon>
        <taxon>Dothideomycetes</taxon>
        <taxon>Dothideomycetidae</taxon>
        <taxon>Mycosphaerellales</taxon>
        <taxon>Mycosphaerellaceae</taxon>
        <taxon>Zymoseptoria</taxon>
    </lineage>
</organism>
<proteinExistence type="predicted"/>
<evidence type="ECO:0000313" key="2">
    <source>
        <dbReference type="Proteomes" id="UP000215453"/>
    </source>
</evidence>
<dbReference type="Proteomes" id="UP000215453">
    <property type="component" value="Chromosome 7"/>
</dbReference>
<reference evidence="1 2" key="1">
    <citation type="submission" date="2016-10" db="EMBL/GenBank/DDBJ databases">
        <authorList>
            <person name="Varghese N."/>
        </authorList>
    </citation>
    <scope>NUCLEOTIDE SEQUENCE [LARGE SCALE GENOMIC DNA]</scope>
</reference>
<evidence type="ECO:0000313" key="1">
    <source>
        <dbReference type="EMBL" id="SMY26396.1"/>
    </source>
</evidence>
<gene>
    <name evidence="1" type="ORF">ZT1A5_G7839</name>
</gene>